<accession>A0A099LSF6</accession>
<dbReference type="STRING" id="29495.EA26_06795"/>
<proteinExistence type="predicted"/>
<keyword evidence="1" id="KW-0812">Transmembrane</keyword>
<dbReference type="EMBL" id="JMCG01000001">
    <property type="protein sequence ID" value="KGK11025.1"/>
    <property type="molecule type" value="Genomic_DNA"/>
</dbReference>
<dbReference type="AlphaFoldDB" id="A0A099LSF6"/>
<dbReference type="Pfam" id="PF11201">
    <property type="entry name" value="DUF2982"/>
    <property type="match status" value="1"/>
</dbReference>
<keyword evidence="1" id="KW-0472">Membrane</keyword>
<feature type="transmembrane region" description="Helical" evidence="1">
    <location>
        <begin position="20"/>
        <end position="36"/>
    </location>
</feature>
<evidence type="ECO:0000256" key="1">
    <source>
        <dbReference type="SAM" id="Phobius"/>
    </source>
</evidence>
<dbReference type="InterPro" id="IPR021367">
    <property type="entry name" value="DUF2982"/>
</dbReference>
<gene>
    <name evidence="2" type="ORF">EA26_06795</name>
</gene>
<dbReference type="RefSeq" id="WP_039425887.1">
    <property type="nucleotide sequence ID" value="NZ_CP061845.1"/>
</dbReference>
<name>A0A099LSF6_9VIBR</name>
<comment type="caution">
    <text evidence="2">The sequence shown here is derived from an EMBL/GenBank/DDBJ whole genome shotgun (WGS) entry which is preliminary data.</text>
</comment>
<dbReference type="eggNOG" id="ENOG5032S0P">
    <property type="taxonomic scope" value="Bacteria"/>
</dbReference>
<keyword evidence="1" id="KW-1133">Transmembrane helix</keyword>
<reference evidence="2 3" key="1">
    <citation type="submission" date="2014-04" db="EMBL/GenBank/DDBJ databases">
        <title>Genome sequencing of Vibrio navarrensis strains.</title>
        <authorList>
            <person name="Gladney L.M."/>
            <person name="Katz L.S."/>
            <person name="Marino-Ramirez L."/>
            <person name="Jordan I.K."/>
        </authorList>
    </citation>
    <scope>NUCLEOTIDE SEQUENCE [LARGE SCALE GENOMIC DNA]</scope>
    <source>
        <strain evidence="2 3">ATCC 51183</strain>
    </source>
</reference>
<evidence type="ECO:0000313" key="3">
    <source>
        <dbReference type="Proteomes" id="UP000029994"/>
    </source>
</evidence>
<keyword evidence="3" id="KW-1185">Reference proteome</keyword>
<sequence length="221" mass="25201">MQTLQLCNYDFSLNSAKGRGLIGGLLAAALLLLSLSTSWLQAFVAITLLLFLALLGIYLMLRSQVKYTLTATHFQQHLFKGGWVVKWRNIEKIGVCTVETQGWHQPLPWIGIKLKDYTPYLDAICPRVASEILLSQRALLYLGAHQHQCTSQFEDMVLNSDPVHIGDERLYTGLKAMLANRMRYQRRFFDYDIFISAQDLDREADDFVGLVRRYLAAAEPD</sequence>
<dbReference type="Proteomes" id="UP000029994">
    <property type="component" value="Unassembled WGS sequence"/>
</dbReference>
<evidence type="ECO:0008006" key="4">
    <source>
        <dbReference type="Google" id="ProtNLM"/>
    </source>
</evidence>
<protein>
    <recommendedName>
        <fullName evidence="4">DUF2982 domain-containing protein</fullName>
    </recommendedName>
</protein>
<feature type="transmembrane region" description="Helical" evidence="1">
    <location>
        <begin position="42"/>
        <end position="61"/>
    </location>
</feature>
<dbReference type="GeneID" id="43682903"/>
<organism evidence="2 3">
    <name type="scientific">Vibrio navarrensis</name>
    <dbReference type="NCBI Taxonomy" id="29495"/>
    <lineage>
        <taxon>Bacteria</taxon>
        <taxon>Pseudomonadati</taxon>
        <taxon>Pseudomonadota</taxon>
        <taxon>Gammaproteobacteria</taxon>
        <taxon>Vibrionales</taxon>
        <taxon>Vibrionaceae</taxon>
        <taxon>Vibrio</taxon>
    </lineage>
</organism>
<evidence type="ECO:0000313" key="2">
    <source>
        <dbReference type="EMBL" id="KGK11025.1"/>
    </source>
</evidence>